<evidence type="ECO:0000313" key="2">
    <source>
        <dbReference type="Proteomes" id="UP001596084"/>
    </source>
</evidence>
<gene>
    <name evidence="1" type="ORF">ACFPP7_24320</name>
</gene>
<keyword evidence="2" id="KW-1185">Reference proteome</keyword>
<proteinExistence type="predicted"/>
<organism evidence="1 2">
    <name type="scientific">Polaromonas jejuensis</name>
    <dbReference type="NCBI Taxonomy" id="457502"/>
    <lineage>
        <taxon>Bacteria</taxon>
        <taxon>Pseudomonadati</taxon>
        <taxon>Pseudomonadota</taxon>
        <taxon>Betaproteobacteria</taxon>
        <taxon>Burkholderiales</taxon>
        <taxon>Comamonadaceae</taxon>
        <taxon>Polaromonas</taxon>
    </lineage>
</organism>
<protein>
    <submittedName>
        <fullName evidence="1">Uncharacterized protein</fullName>
    </submittedName>
</protein>
<reference evidence="2" key="1">
    <citation type="journal article" date="2019" name="Int. J. Syst. Evol. Microbiol.">
        <title>The Global Catalogue of Microorganisms (GCM) 10K type strain sequencing project: providing services to taxonomists for standard genome sequencing and annotation.</title>
        <authorList>
            <consortium name="The Broad Institute Genomics Platform"/>
            <consortium name="The Broad Institute Genome Sequencing Center for Infectious Disease"/>
            <person name="Wu L."/>
            <person name="Ma J."/>
        </authorList>
    </citation>
    <scope>NUCLEOTIDE SEQUENCE [LARGE SCALE GENOMIC DNA]</scope>
    <source>
        <strain evidence="2">CGMCC 4.7277</strain>
    </source>
</reference>
<accession>A0ABW0QGE1</accession>
<dbReference type="EMBL" id="JBHSMX010000066">
    <property type="protein sequence ID" value="MFC5524009.1"/>
    <property type="molecule type" value="Genomic_DNA"/>
</dbReference>
<dbReference type="RefSeq" id="WP_068832060.1">
    <property type="nucleotide sequence ID" value="NZ_JBHSMX010000066.1"/>
</dbReference>
<name>A0ABW0QGE1_9BURK</name>
<evidence type="ECO:0000313" key="1">
    <source>
        <dbReference type="EMBL" id="MFC5524009.1"/>
    </source>
</evidence>
<dbReference type="Proteomes" id="UP001596084">
    <property type="component" value="Unassembled WGS sequence"/>
</dbReference>
<comment type="caution">
    <text evidence="1">The sequence shown here is derived from an EMBL/GenBank/DDBJ whole genome shotgun (WGS) entry which is preliminary data.</text>
</comment>
<sequence length="291" mass="30596">MSYLYNMVDTWNSGSTVFTAIKMNVTDTASDPASLLIDLQIGGVSQFKVNKAGNITGGTIQLNDGTAAALSYAYASEPTLGFWRASAAQMRFKDTIAFDDSAKAVRLASNYFLGWANTTTLTGAGANDLTLYRDAANTLAQRNGTFAQLFNLYNTYTDASNGEWARVGWNANVFSVSTKQLGTGVTRALRLGTQGASNVLLNANNVDRWSVDGVGATYAFAPIADNSYDLGASATNVRALYVKGIVALTKAGAFVAGDIPSGQFAVGRDTSGATTKLLYNNAGTLMSVALA</sequence>